<proteinExistence type="inferred from homology"/>
<comment type="cofactor">
    <cofactor evidence="1 8">
        <name>pyridoxal 5'-phosphate</name>
        <dbReference type="ChEBI" id="CHEBI:597326"/>
    </cofactor>
</comment>
<evidence type="ECO:0000313" key="9">
    <source>
        <dbReference type="EMBL" id="MDI2591066.1"/>
    </source>
</evidence>
<reference evidence="9 10" key="1">
    <citation type="submission" date="2023-02" db="EMBL/GenBank/DDBJ databases">
        <title>Pseudomonas chrutzelriedensis sp. nov., a potently antifungal strain isolated from moss.</title>
        <authorList>
            <person name="Schnyder A."/>
            <person name="Kalawong R."/>
            <person name="Eberl L."/>
            <person name="Agnoli K."/>
        </authorList>
    </citation>
    <scope>NUCLEOTIDE SEQUENCE [LARGE SCALE GENOMIC DNA]</scope>
    <source>
        <strain evidence="9 10">681</strain>
    </source>
</reference>
<comment type="catalytic activity">
    <reaction evidence="6">
        <text>L,L-cystathionine + H2O = L-homocysteine + pyruvate + NH4(+)</text>
        <dbReference type="Rhea" id="RHEA:13965"/>
        <dbReference type="ChEBI" id="CHEBI:15361"/>
        <dbReference type="ChEBI" id="CHEBI:15377"/>
        <dbReference type="ChEBI" id="CHEBI:28938"/>
        <dbReference type="ChEBI" id="CHEBI:58161"/>
        <dbReference type="ChEBI" id="CHEBI:58199"/>
    </reaction>
</comment>
<evidence type="ECO:0000256" key="8">
    <source>
        <dbReference type="RuleBase" id="RU362118"/>
    </source>
</evidence>
<dbReference type="SUPFAM" id="SSF53383">
    <property type="entry name" value="PLP-dependent transferases"/>
    <property type="match status" value="1"/>
</dbReference>
<dbReference type="PROSITE" id="PS00868">
    <property type="entry name" value="CYS_MET_METAB_PP"/>
    <property type="match status" value="1"/>
</dbReference>
<dbReference type="NCBIfam" id="TIGR01324">
    <property type="entry name" value="cysta_beta_ly_B"/>
    <property type="match status" value="1"/>
</dbReference>
<dbReference type="PANTHER" id="PTHR43500">
    <property type="entry name" value="CYSTATHIONINE BETA-LYASE-RELATED"/>
    <property type="match status" value="1"/>
</dbReference>
<evidence type="ECO:0000256" key="5">
    <source>
        <dbReference type="ARBA" id="ARBA00046315"/>
    </source>
</evidence>
<evidence type="ECO:0000256" key="1">
    <source>
        <dbReference type="ARBA" id="ARBA00001933"/>
    </source>
</evidence>
<dbReference type="Gene3D" id="3.40.640.10">
    <property type="entry name" value="Type I PLP-dependent aspartate aminotransferase-like (Major domain)"/>
    <property type="match status" value="1"/>
</dbReference>
<comment type="catalytic activity">
    <reaction evidence="7">
        <text>an S-substituted L-cysteine + H2O = a thiol + pyruvate + NH4(+)</text>
        <dbReference type="Rhea" id="RHEA:18121"/>
        <dbReference type="ChEBI" id="CHEBI:15361"/>
        <dbReference type="ChEBI" id="CHEBI:15377"/>
        <dbReference type="ChEBI" id="CHEBI:28938"/>
        <dbReference type="ChEBI" id="CHEBI:29256"/>
        <dbReference type="ChEBI" id="CHEBI:58717"/>
        <dbReference type="EC" id="4.4.1.13"/>
    </reaction>
</comment>
<dbReference type="Proteomes" id="UP001159100">
    <property type="component" value="Unassembled WGS sequence"/>
</dbReference>
<dbReference type="EC" id="4.4.1.13" evidence="9"/>
<dbReference type="PIRSF" id="PIRSF001434">
    <property type="entry name" value="CGS"/>
    <property type="match status" value="1"/>
</dbReference>
<evidence type="ECO:0000256" key="3">
    <source>
        <dbReference type="ARBA" id="ARBA00022898"/>
    </source>
</evidence>
<dbReference type="CDD" id="cd00614">
    <property type="entry name" value="CGS_like"/>
    <property type="match status" value="1"/>
</dbReference>
<dbReference type="Gene3D" id="3.90.1150.10">
    <property type="entry name" value="Aspartate Aminotransferase, domain 1"/>
    <property type="match status" value="1"/>
</dbReference>
<protein>
    <submittedName>
        <fullName evidence="9">Cystathionine beta-lyase</fullName>
        <ecNumber evidence="9">4.4.1.13</ecNumber>
    </submittedName>
</protein>
<comment type="pathway">
    <text evidence="5">Amino-acid biosynthesis; L-methionine biosynthesis via de novo pathway; L-homocysteine from L-cystathionine: step 1/1.</text>
</comment>
<evidence type="ECO:0000256" key="2">
    <source>
        <dbReference type="ARBA" id="ARBA00009077"/>
    </source>
</evidence>
<dbReference type="EMBL" id="JARBWL010000001">
    <property type="protein sequence ID" value="MDI2591066.1"/>
    <property type="molecule type" value="Genomic_DNA"/>
</dbReference>
<evidence type="ECO:0000256" key="7">
    <source>
        <dbReference type="ARBA" id="ARBA00047625"/>
    </source>
</evidence>
<dbReference type="InterPro" id="IPR006233">
    <property type="entry name" value="Cys_b_lyase_bac"/>
</dbReference>
<dbReference type="InterPro" id="IPR000277">
    <property type="entry name" value="Cys/Met-Metab_PyrdxlP-dep_enz"/>
</dbReference>
<sequence>MSFTDHANNPYASLSPAVWRGSTVVFDTFEDFVGRKSRQPDGYSYGITGTPTTRGLEQRIADLEHGKHCIVTPSGASALMTTVMGFVRSGDHLLISDSCYGALKAFAHNWLARLGVEVEFYPPTIDAGIEALIKPNTKMICLEAPGTVTMEMQDIDTITAIARHRGVMTMMDNTWASPLYFRPLEHGVDFSIEAATKFFGGHSDVLMGSISMNNADDYATLRETQSTLGQSVSPEDCFLVMRGLDTLKVRLAEQCRSSLKIARWLEAQPMVQQVLFPALESHPGHAIWREQFDGNGCLFSIILQPAPEATFGAFFNALQHFPIGASWGGTHSLIAYYPASQQQTRNFSPTEEPIVRISIGLEDPDVLIADLDRALRCYELARIQVHPGFQGG</sequence>
<evidence type="ECO:0000256" key="6">
    <source>
        <dbReference type="ARBA" id="ARBA00047517"/>
    </source>
</evidence>
<dbReference type="Pfam" id="PF01053">
    <property type="entry name" value="Cys_Met_Meta_PP"/>
    <property type="match status" value="1"/>
</dbReference>
<dbReference type="RefSeq" id="WP_282315369.1">
    <property type="nucleotide sequence ID" value="NZ_JARBWL010000001.1"/>
</dbReference>
<dbReference type="PANTHER" id="PTHR43500:SF1">
    <property type="entry name" value="CYSTATHIONINE BETA-LYASE-RELATED"/>
    <property type="match status" value="1"/>
</dbReference>
<comment type="caution">
    <text evidence="9">The sequence shown here is derived from an EMBL/GenBank/DDBJ whole genome shotgun (WGS) entry which is preliminary data.</text>
</comment>
<gene>
    <name evidence="9" type="primary">metC</name>
    <name evidence="9" type="ORF">POF45_06415</name>
</gene>
<keyword evidence="3 8" id="KW-0663">Pyridoxal phosphate</keyword>
<dbReference type="InterPro" id="IPR015424">
    <property type="entry name" value="PyrdxlP-dep_Trfase"/>
</dbReference>
<accession>A0ABT6QJX5</accession>
<keyword evidence="4 9" id="KW-0456">Lyase</keyword>
<name>A0ABT6QJX5_9PSED</name>
<evidence type="ECO:0000256" key="4">
    <source>
        <dbReference type="ARBA" id="ARBA00023239"/>
    </source>
</evidence>
<dbReference type="InterPro" id="IPR054542">
    <property type="entry name" value="Cys_met_metab_PP"/>
</dbReference>
<organism evidence="9 10">
    <name type="scientific">Pseudomonas fungipugnans</name>
    <dbReference type="NCBI Taxonomy" id="3024217"/>
    <lineage>
        <taxon>Bacteria</taxon>
        <taxon>Pseudomonadati</taxon>
        <taxon>Pseudomonadota</taxon>
        <taxon>Gammaproteobacteria</taxon>
        <taxon>Pseudomonadales</taxon>
        <taxon>Pseudomonadaceae</taxon>
        <taxon>Pseudomonas</taxon>
    </lineage>
</organism>
<dbReference type="GO" id="GO:0047804">
    <property type="term" value="F:cysteine-S-conjugate beta-lyase activity"/>
    <property type="evidence" value="ECO:0007669"/>
    <property type="project" value="UniProtKB-EC"/>
</dbReference>
<evidence type="ECO:0000313" key="10">
    <source>
        <dbReference type="Proteomes" id="UP001159100"/>
    </source>
</evidence>
<comment type="similarity">
    <text evidence="2 8">Belongs to the trans-sulfuration enzymes family.</text>
</comment>
<dbReference type="InterPro" id="IPR015421">
    <property type="entry name" value="PyrdxlP-dep_Trfase_major"/>
</dbReference>
<dbReference type="InterPro" id="IPR015422">
    <property type="entry name" value="PyrdxlP-dep_Trfase_small"/>
</dbReference>
<keyword evidence="10" id="KW-1185">Reference proteome</keyword>